<comment type="caution">
    <text evidence="1">The sequence shown here is derived from an EMBL/GenBank/DDBJ whole genome shotgun (WGS) entry which is preliminary data.</text>
</comment>
<keyword evidence="2" id="KW-1185">Reference proteome</keyword>
<dbReference type="Proteomes" id="UP001437256">
    <property type="component" value="Unassembled WGS sequence"/>
</dbReference>
<evidence type="ECO:0000313" key="1">
    <source>
        <dbReference type="EMBL" id="KAL0059200.1"/>
    </source>
</evidence>
<accession>A0ABR2ZCX9</accession>
<name>A0ABR2ZCX9_9AGAR</name>
<protein>
    <submittedName>
        <fullName evidence="1">Uncharacterized protein</fullName>
    </submittedName>
</protein>
<proteinExistence type="predicted"/>
<gene>
    <name evidence="1" type="ORF">AAF712_014067</name>
</gene>
<organism evidence="1 2">
    <name type="scientific">Marasmius tenuissimus</name>
    <dbReference type="NCBI Taxonomy" id="585030"/>
    <lineage>
        <taxon>Eukaryota</taxon>
        <taxon>Fungi</taxon>
        <taxon>Dikarya</taxon>
        <taxon>Basidiomycota</taxon>
        <taxon>Agaricomycotina</taxon>
        <taxon>Agaricomycetes</taxon>
        <taxon>Agaricomycetidae</taxon>
        <taxon>Agaricales</taxon>
        <taxon>Marasmiineae</taxon>
        <taxon>Marasmiaceae</taxon>
        <taxon>Marasmius</taxon>
    </lineage>
</organism>
<sequence length="177" mass="20344">MSQSGSQGFQASKPPEELRKERERFYSLFVALNFTGHELFADKDDSNILMYDGDPTWQDDDNHSFIPSMPLPPGQEGVLHSYDSQGTYENVLKALLTHKNRYGDARTCWFHTEKQTVSWAQQHEALVDAFMDYKAYGLDYPGKNGVRGAWTIKTVSFNAYAHKYFYDMPGSSEEYLQ</sequence>
<dbReference type="EMBL" id="JBBXMP010000243">
    <property type="protein sequence ID" value="KAL0059200.1"/>
    <property type="molecule type" value="Genomic_DNA"/>
</dbReference>
<evidence type="ECO:0000313" key="2">
    <source>
        <dbReference type="Proteomes" id="UP001437256"/>
    </source>
</evidence>
<reference evidence="1 2" key="1">
    <citation type="submission" date="2024-05" db="EMBL/GenBank/DDBJ databases">
        <title>A draft genome resource for the thread blight pathogen Marasmius tenuissimus strain MS-2.</title>
        <authorList>
            <person name="Yulfo-Soto G.E."/>
            <person name="Baruah I.K."/>
            <person name="Amoako-Attah I."/>
            <person name="Bukari Y."/>
            <person name="Meinhardt L.W."/>
            <person name="Bailey B.A."/>
            <person name="Cohen S.P."/>
        </authorList>
    </citation>
    <scope>NUCLEOTIDE SEQUENCE [LARGE SCALE GENOMIC DNA]</scope>
    <source>
        <strain evidence="1 2">MS-2</strain>
    </source>
</reference>